<proteinExistence type="predicted"/>
<dbReference type="AlphaFoldDB" id="A0A388TA13"/>
<keyword evidence="2" id="KW-0472">Membrane</keyword>
<dbReference type="EMBL" id="BGZN01000012">
    <property type="protein sequence ID" value="GBR73500.1"/>
    <property type="molecule type" value="Genomic_DNA"/>
</dbReference>
<keyword evidence="2" id="KW-0812">Transmembrane</keyword>
<keyword evidence="4" id="KW-1185">Reference proteome</keyword>
<feature type="coiled-coil region" evidence="1">
    <location>
        <begin position="110"/>
        <end position="173"/>
    </location>
</feature>
<evidence type="ECO:0000256" key="1">
    <source>
        <dbReference type="SAM" id="Coils"/>
    </source>
</evidence>
<evidence type="ECO:0000256" key="2">
    <source>
        <dbReference type="SAM" id="Phobius"/>
    </source>
</evidence>
<name>A0A388TA13_TERA1</name>
<evidence type="ECO:0000313" key="3">
    <source>
        <dbReference type="EMBL" id="GBR73500.1"/>
    </source>
</evidence>
<protein>
    <submittedName>
        <fullName evidence="3">Uncharacterized protein</fullName>
    </submittedName>
</protein>
<accession>A0A388TA13</accession>
<comment type="caution">
    <text evidence="3">The sequence shown here is derived from an EMBL/GenBank/DDBJ whole genome shotgun (WGS) entry which is preliminary data.</text>
</comment>
<keyword evidence="1" id="KW-0175">Coiled coil</keyword>
<evidence type="ECO:0000313" key="4">
    <source>
        <dbReference type="Proteomes" id="UP000269352"/>
    </source>
</evidence>
<sequence>MMMHRKIVEMKDKALQIGQSRMEQELIVPRANSLNNALLEMAEILNSILPLQEQTLEILNAKKEIFKAAQGIVAEGSVELLLGQIPEETKEYLQAALGLEWDKAGEYLTAENLETAIRQIERQQAQLLIVSKNNYRETLETLQKYLPPLQDQAAELSEDVKKFRDEIELQASRAYISQEIAVSSLLKLSAQALPERQKYFIELTPGLEKILPVENLPVIIYQNQKYLVCQNQDDRQLFNQAIVRAYLNAYENILINDVLHYNEPGKGVAGQEQNDLLINANATRKTLAVNDSYRQIKLFKELALLKYKYQDPGWQYYQTEAQKILAALKNSFSKKAFAELENELNTEIKTWAANNGLEYNLPALETAEEKRRAGILPQIDFDALKNSLQGLAGNPRFKLVLAALLALFLLIGGTVTLGPSFKRKFEEMFSDKETSAAATARQELFERIYQEIADKLRALVDGVKSGQKTPQEAAETVRQAFADAIAELGPDSPEAEHLRNYVNILDAWGAGAQKAADPDQTNDAKIEALDEAMENIRRTAADMQNDAVTTKKENEEIVVPLSSSAISDLEERKTEIVSGEAERARLEAEKEQAEAARLAEEKEKAAAAERAKAAAAQENELAELLNNIKTAYDTNALIFRNVIRYSSAYTESDVELAKAYQALATKPAEYFSTHKMSALSAKIAEVRDKAAKIDSFIRSVNPNLERLSQ</sequence>
<dbReference type="Proteomes" id="UP000269352">
    <property type="component" value="Unassembled WGS sequence"/>
</dbReference>
<keyword evidence="2" id="KW-1133">Transmembrane helix</keyword>
<feature type="coiled-coil region" evidence="1">
    <location>
        <begin position="526"/>
        <end position="634"/>
    </location>
</feature>
<gene>
    <name evidence="3" type="ORF">NO1_0873</name>
</gene>
<organism evidence="3 4">
    <name type="scientific">Termititenax aidoneus</name>
    <dbReference type="NCBI Taxonomy" id="2218524"/>
    <lineage>
        <taxon>Bacteria</taxon>
        <taxon>Bacillati</taxon>
        <taxon>Candidatus Margulisiibacteriota</taxon>
        <taxon>Candidatus Termititenacia</taxon>
        <taxon>Candidatus Termititenacales</taxon>
        <taxon>Candidatus Termititenacaceae</taxon>
        <taxon>Candidatus Termititenax</taxon>
    </lineage>
</organism>
<reference evidence="3 4" key="1">
    <citation type="journal article" date="2019" name="ISME J.">
        <title>Genome analyses of uncultured TG2/ZB3 bacteria in 'Margulisbacteria' specifically attached to ectosymbiotic spirochetes of protists in the termite gut.</title>
        <authorList>
            <person name="Utami Y.D."/>
            <person name="Kuwahara H."/>
            <person name="Igai K."/>
            <person name="Murakami T."/>
            <person name="Sugaya K."/>
            <person name="Morikawa T."/>
            <person name="Nagura Y."/>
            <person name="Yuki M."/>
            <person name="Deevong P."/>
            <person name="Inoue T."/>
            <person name="Kihara K."/>
            <person name="Lo N."/>
            <person name="Yamada A."/>
            <person name="Ohkuma M."/>
            <person name="Hongoh Y."/>
        </authorList>
    </citation>
    <scope>NUCLEOTIDE SEQUENCE [LARGE SCALE GENOMIC DNA]</scope>
    <source>
        <strain evidence="3">NkOx7-01</strain>
    </source>
</reference>
<feature type="transmembrane region" description="Helical" evidence="2">
    <location>
        <begin position="399"/>
        <end position="421"/>
    </location>
</feature>